<dbReference type="EMBL" id="VHSH01000002">
    <property type="protein sequence ID" value="TQV82221.1"/>
    <property type="molecule type" value="Genomic_DNA"/>
</dbReference>
<protein>
    <submittedName>
        <fullName evidence="1">Uncharacterized protein</fullName>
    </submittedName>
</protein>
<keyword evidence="2" id="KW-1185">Reference proteome</keyword>
<evidence type="ECO:0000313" key="1">
    <source>
        <dbReference type="EMBL" id="TQV82221.1"/>
    </source>
</evidence>
<evidence type="ECO:0000313" key="2">
    <source>
        <dbReference type="Proteomes" id="UP000315252"/>
    </source>
</evidence>
<sequence>MALSKTVEKLDKYYGRLKSGSAKKIKPAHVEKMIDKLKARERDLKDEISTTEKESKRERLERKLLKTRDLTAKAKWLLKEIG</sequence>
<comment type="caution">
    <text evidence="1">The sequence shown here is derived from an EMBL/GenBank/DDBJ whole genome shotgun (WGS) entry which is preliminary data.</text>
</comment>
<dbReference type="Proteomes" id="UP000315252">
    <property type="component" value="Unassembled WGS sequence"/>
</dbReference>
<organism evidence="1 2">
    <name type="scientific">Denitrobaculum tricleocarpae</name>
    <dbReference type="NCBI Taxonomy" id="2591009"/>
    <lineage>
        <taxon>Bacteria</taxon>
        <taxon>Pseudomonadati</taxon>
        <taxon>Pseudomonadota</taxon>
        <taxon>Alphaproteobacteria</taxon>
        <taxon>Rhodospirillales</taxon>
        <taxon>Rhodospirillaceae</taxon>
        <taxon>Denitrobaculum</taxon>
    </lineage>
</organism>
<proteinExistence type="predicted"/>
<dbReference type="AlphaFoldDB" id="A0A545TYE8"/>
<dbReference type="RefSeq" id="WP_142895851.1">
    <property type="nucleotide sequence ID" value="NZ_ML660053.1"/>
</dbReference>
<gene>
    <name evidence="1" type="ORF">FKG95_08360</name>
</gene>
<reference evidence="1 2" key="1">
    <citation type="submission" date="2019-06" db="EMBL/GenBank/DDBJ databases">
        <title>Whole genome sequence for Rhodospirillaceae sp. R148.</title>
        <authorList>
            <person name="Wang G."/>
        </authorList>
    </citation>
    <scope>NUCLEOTIDE SEQUENCE [LARGE SCALE GENOMIC DNA]</scope>
    <source>
        <strain evidence="1 2">R148</strain>
    </source>
</reference>
<name>A0A545TYE8_9PROT</name>
<accession>A0A545TYE8</accession>
<dbReference type="OrthoDB" id="7744760at2"/>